<proteinExistence type="predicted"/>
<evidence type="ECO:0000313" key="1">
    <source>
        <dbReference type="EMBL" id="KAJ4702213.1"/>
    </source>
</evidence>
<keyword evidence="2" id="KW-1185">Reference proteome</keyword>
<gene>
    <name evidence="1" type="ORF">OWV82_025325</name>
</gene>
<dbReference type="EMBL" id="CM051407">
    <property type="protein sequence ID" value="KAJ4702213.1"/>
    <property type="molecule type" value="Genomic_DNA"/>
</dbReference>
<name>A0ACC1WT37_MELAZ</name>
<organism evidence="1 2">
    <name type="scientific">Melia azedarach</name>
    <name type="common">Chinaberry tree</name>
    <dbReference type="NCBI Taxonomy" id="155640"/>
    <lineage>
        <taxon>Eukaryota</taxon>
        <taxon>Viridiplantae</taxon>
        <taxon>Streptophyta</taxon>
        <taxon>Embryophyta</taxon>
        <taxon>Tracheophyta</taxon>
        <taxon>Spermatophyta</taxon>
        <taxon>Magnoliopsida</taxon>
        <taxon>eudicotyledons</taxon>
        <taxon>Gunneridae</taxon>
        <taxon>Pentapetalae</taxon>
        <taxon>rosids</taxon>
        <taxon>malvids</taxon>
        <taxon>Sapindales</taxon>
        <taxon>Meliaceae</taxon>
        <taxon>Melia</taxon>
    </lineage>
</organism>
<protein>
    <submittedName>
        <fullName evidence="1">Rop guanine nucleotide exchange factor like</fullName>
    </submittedName>
</protein>
<dbReference type="Proteomes" id="UP001164539">
    <property type="component" value="Chromosome 14"/>
</dbReference>
<comment type="caution">
    <text evidence="1">The sequence shown here is derived from an EMBL/GenBank/DDBJ whole genome shotgun (WGS) entry which is preliminary data.</text>
</comment>
<sequence>MESVSSEDGFDEMSDRLESYSLSADISESESSSSSFSYRHFEGRECFSTSLTSSPLVEPEFADNSGPSTPVPIMLPVVGSRHVVVSVNDAEKPEADLTEVELMKERFAKLLLGEDMSGGGKGVCTALAISNAITNLSASVFGELWKLEPLAPQKKMIWQREMEWLLCVSDSIVELIPSLQEFPGGGTFEVMVTRPRSDLYVNLPALKKLDTMLVSILDGFHDSEFCYVDRGIIVAGADDTETFPVPSSSGRPSISLEEKWWLPFPKVPPNGLAENMRKRLQQSRECTNQILKAAMAINSNVLAEMEIPNAYLESLPKTGKDCLGEIMYNYITADQFSPESLLDYLDLSSEYTTLEIANRIEAAVHIWRQKCLKKRLVHRKTGRSSWGGKVKGFVNDAERSKLLAHRADTILQNLKLRFPSLPQTALDMSKIQYNKDVGQSILESYSRVMESLAFNIMARIDDLLYVDDATKQRAAAESTSLYNQTRFNGAVPKQKRISPSPFSIQRSPSASPFRIPSFYSLKAMVRSPGRAPTQSCLKRSNLRDPLDGALEKLSF</sequence>
<evidence type="ECO:0000313" key="2">
    <source>
        <dbReference type="Proteomes" id="UP001164539"/>
    </source>
</evidence>
<accession>A0ACC1WT37</accession>
<reference evidence="1 2" key="1">
    <citation type="journal article" date="2023" name="Science">
        <title>Complex scaffold remodeling in plant triterpene biosynthesis.</title>
        <authorList>
            <person name="De La Pena R."/>
            <person name="Hodgson H."/>
            <person name="Liu J.C."/>
            <person name="Stephenson M.J."/>
            <person name="Martin A.C."/>
            <person name="Owen C."/>
            <person name="Harkess A."/>
            <person name="Leebens-Mack J."/>
            <person name="Jimenez L.E."/>
            <person name="Osbourn A."/>
            <person name="Sattely E.S."/>
        </authorList>
    </citation>
    <scope>NUCLEOTIDE SEQUENCE [LARGE SCALE GENOMIC DNA]</scope>
    <source>
        <strain evidence="2">cv. JPN11</strain>
        <tissue evidence="1">Leaf</tissue>
    </source>
</reference>